<feature type="compositionally biased region" description="Low complexity" evidence="1">
    <location>
        <begin position="110"/>
        <end position="124"/>
    </location>
</feature>
<feature type="compositionally biased region" description="Polar residues" evidence="1">
    <location>
        <begin position="139"/>
        <end position="154"/>
    </location>
</feature>
<keyword evidence="4" id="KW-1185">Reference proteome</keyword>
<organism evidence="2">
    <name type="scientific">Guillardia theta (strain CCMP2712)</name>
    <name type="common">Cryptophyte</name>
    <dbReference type="NCBI Taxonomy" id="905079"/>
    <lineage>
        <taxon>Eukaryota</taxon>
        <taxon>Cryptophyceae</taxon>
        <taxon>Pyrenomonadales</taxon>
        <taxon>Geminigeraceae</taxon>
        <taxon>Guillardia</taxon>
    </lineage>
</organism>
<dbReference type="KEGG" id="gtt:GUITHDRAFT_121989"/>
<feature type="region of interest" description="Disordered" evidence="1">
    <location>
        <begin position="1"/>
        <end position="41"/>
    </location>
</feature>
<proteinExistence type="predicted"/>
<accession>L1I7H4</accession>
<feature type="compositionally biased region" description="Basic and acidic residues" evidence="1">
    <location>
        <begin position="125"/>
        <end position="134"/>
    </location>
</feature>
<reference evidence="2 4" key="1">
    <citation type="journal article" date="2012" name="Nature">
        <title>Algal genomes reveal evolutionary mosaicism and the fate of nucleomorphs.</title>
        <authorList>
            <consortium name="DOE Joint Genome Institute"/>
            <person name="Curtis B.A."/>
            <person name="Tanifuji G."/>
            <person name="Burki F."/>
            <person name="Gruber A."/>
            <person name="Irimia M."/>
            <person name="Maruyama S."/>
            <person name="Arias M.C."/>
            <person name="Ball S.G."/>
            <person name="Gile G.H."/>
            <person name="Hirakawa Y."/>
            <person name="Hopkins J.F."/>
            <person name="Kuo A."/>
            <person name="Rensing S.A."/>
            <person name="Schmutz J."/>
            <person name="Symeonidi A."/>
            <person name="Elias M."/>
            <person name="Eveleigh R.J."/>
            <person name="Herman E.K."/>
            <person name="Klute M.J."/>
            <person name="Nakayama T."/>
            <person name="Obornik M."/>
            <person name="Reyes-Prieto A."/>
            <person name="Armbrust E.V."/>
            <person name="Aves S.J."/>
            <person name="Beiko R.G."/>
            <person name="Coutinho P."/>
            <person name="Dacks J.B."/>
            <person name="Durnford D.G."/>
            <person name="Fast N.M."/>
            <person name="Green B.R."/>
            <person name="Grisdale C.J."/>
            <person name="Hempel F."/>
            <person name="Henrissat B."/>
            <person name="Hoppner M.P."/>
            <person name="Ishida K."/>
            <person name="Kim E."/>
            <person name="Koreny L."/>
            <person name="Kroth P.G."/>
            <person name="Liu Y."/>
            <person name="Malik S.B."/>
            <person name="Maier U.G."/>
            <person name="McRose D."/>
            <person name="Mock T."/>
            <person name="Neilson J.A."/>
            <person name="Onodera N.T."/>
            <person name="Poole A.M."/>
            <person name="Pritham E.J."/>
            <person name="Richards T.A."/>
            <person name="Rocap G."/>
            <person name="Roy S.W."/>
            <person name="Sarai C."/>
            <person name="Schaack S."/>
            <person name="Shirato S."/>
            <person name="Slamovits C.H."/>
            <person name="Spencer D.F."/>
            <person name="Suzuki S."/>
            <person name="Worden A.Z."/>
            <person name="Zauner S."/>
            <person name="Barry K."/>
            <person name="Bell C."/>
            <person name="Bharti A.K."/>
            <person name="Crow J.A."/>
            <person name="Grimwood J."/>
            <person name="Kramer R."/>
            <person name="Lindquist E."/>
            <person name="Lucas S."/>
            <person name="Salamov A."/>
            <person name="McFadden G.I."/>
            <person name="Lane C.E."/>
            <person name="Keeling P.J."/>
            <person name="Gray M.W."/>
            <person name="Grigoriev I.V."/>
            <person name="Archibald J.M."/>
        </authorList>
    </citation>
    <scope>NUCLEOTIDE SEQUENCE</scope>
    <source>
        <strain evidence="2 4">CCMP2712</strain>
    </source>
</reference>
<evidence type="ECO:0000313" key="3">
    <source>
        <dbReference type="EnsemblProtists" id="EKX31829"/>
    </source>
</evidence>
<dbReference type="RefSeq" id="XP_005818809.1">
    <property type="nucleotide sequence ID" value="XM_005818752.1"/>
</dbReference>
<reference evidence="3" key="3">
    <citation type="submission" date="2016-03" db="UniProtKB">
        <authorList>
            <consortium name="EnsemblProtists"/>
        </authorList>
    </citation>
    <scope>IDENTIFICATION</scope>
</reference>
<reference evidence="4" key="2">
    <citation type="submission" date="2012-11" db="EMBL/GenBank/DDBJ databases">
        <authorList>
            <person name="Kuo A."/>
            <person name="Curtis B.A."/>
            <person name="Tanifuji G."/>
            <person name="Burki F."/>
            <person name="Gruber A."/>
            <person name="Irimia M."/>
            <person name="Maruyama S."/>
            <person name="Arias M.C."/>
            <person name="Ball S.G."/>
            <person name="Gile G.H."/>
            <person name="Hirakawa Y."/>
            <person name="Hopkins J.F."/>
            <person name="Rensing S.A."/>
            <person name="Schmutz J."/>
            <person name="Symeonidi A."/>
            <person name="Elias M."/>
            <person name="Eveleigh R.J."/>
            <person name="Herman E.K."/>
            <person name="Klute M.J."/>
            <person name="Nakayama T."/>
            <person name="Obornik M."/>
            <person name="Reyes-Prieto A."/>
            <person name="Armbrust E.V."/>
            <person name="Aves S.J."/>
            <person name="Beiko R.G."/>
            <person name="Coutinho P."/>
            <person name="Dacks J.B."/>
            <person name="Durnford D.G."/>
            <person name="Fast N.M."/>
            <person name="Green B.R."/>
            <person name="Grisdale C."/>
            <person name="Hempe F."/>
            <person name="Henrissat B."/>
            <person name="Hoppner M.P."/>
            <person name="Ishida K.-I."/>
            <person name="Kim E."/>
            <person name="Koreny L."/>
            <person name="Kroth P.G."/>
            <person name="Liu Y."/>
            <person name="Malik S.-B."/>
            <person name="Maier U.G."/>
            <person name="McRose D."/>
            <person name="Mock T."/>
            <person name="Neilson J.A."/>
            <person name="Onodera N.T."/>
            <person name="Poole A.M."/>
            <person name="Pritham E.J."/>
            <person name="Richards T.A."/>
            <person name="Rocap G."/>
            <person name="Roy S.W."/>
            <person name="Sarai C."/>
            <person name="Schaack S."/>
            <person name="Shirato S."/>
            <person name="Slamovits C.H."/>
            <person name="Spencer D.F."/>
            <person name="Suzuki S."/>
            <person name="Worden A.Z."/>
            <person name="Zauner S."/>
            <person name="Barry K."/>
            <person name="Bell C."/>
            <person name="Bharti A.K."/>
            <person name="Crow J.A."/>
            <person name="Grimwood J."/>
            <person name="Kramer R."/>
            <person name="Lindquist E."/>
            <person name="Lucas S."/>
            <person name="Salamov A."/>
            <person name="McFadden G.I."/>
            <person name="Lane C.E."/>
            <person name="Keeling P.J."/>
            <person name="Gray M.W."/>
            <person name="Grigoriev I.V."/>
            <person name="Archibald J.M."/>
        </authorList>
    </citation>
    <scope>NUCLEOTIDE SEQUENCE</scope>
    <source>
        <strain evidence="4">CCMP2712</strain>
    </source>
</reference>
<evidence type="ECO:0000313" key="2">
    <source>
        <dbReference type="EMBL" id="EKX31829.1"/>
    </source>
</evidence>
<evidence type="ECO:0000256" key="1">
    <source>
        <dbReference type="SAM" id="MobiDB-lite"/>
    </source>
</evidence>
<sequence length="252" mass="27010">MAAHRQTVDAEGMIGLGGDSQAQAGTSAAGKQTTAPGADVGDYLHTAMSSLLESVSGAFRPVLKSEDKKKARKKKPQLTIRLDTDVSLHEEASSDRQAGSGRSHKSALRSPMPASPQSLSLPSPLEKKKIRFMDEPPETSRSPSNALKTSLAETRTSDQRIARYEVLQPCTDKTGKSRNDAATAAGFNPIAAQGRRGSEGGQSSIRRNSNVQLTKQVQEAVELHLNQEKLKATKNRLPDGVCPDVQNGVLWT</sequence>
<gene>
    <name evidence="2" type="ORF">GUITHDRAFT_121989</name>
</gene>
<evidence type="ECO:0000313" key="4">
    <source>
        <dbReference type="Proteomes" id="UP000011087"/>
    </source>
</evidence>
<feature type="region of interest" description="Disordered" evidence="1">
    <location>
        <begin position="55"/>
        <end position="209"/>
    </location>
</feature>
<dbReference type="AlphaFoldDB" id="L1I7H4"/>
<feature type="compositionally biased region" description="Polar residues" evidence="1">
    <location>
        <begin position="20"/>
        <end position="35"/>
    </location>
</feature>
<protein>
    <submittedName>
        <fullName evidence="2 3">Uncharacterized protein</fullName>
    </submittedName>
</protein>
<dbReference type="EnsemblProtists" id="EKX31829">
    <property type="protein sequence ID" value="EKX31829"/>
    <property type="gene ID" value="GUITHDRAFT_121989"/>
</dbReference>
<dbReference type="GeneID" id="17288550"/>
<feature type="compositionally biased region" description="Basic and acidic residues" evidence="1">
    <location>
        <begin position="82"/>
        <end position="94"/>
    </location>
</feature>
<dbReference type="PaxDb" id="55529-EKX31829"/>
<dbReference type="EMBL" id="JH993233">
    <property type="protein sequence ID" value="EKX31829.1"/>
    <property type="molecule type" value="Genomic_DNA"/>
</dbReference>
<name>L1I7H4_GUITC</name>
<dbReference type="Proteomes" id="UP000011087">
    <property type="component" value="Unassembled WGS sequence"/>
</dbReference>
<dbReference type="HOGENOM" id="CLU_1104501_0_0_1"/>